<accession>A0A1S8CEU0</accession>
<dbReference type="GO" id="GO:0005737">
    <property type="term" value="C:cytoplasm"/>
    <property type="evidence" value="ECO:0007669"/>
    <property type="project" value="TreeGrafter"/>
</dbReference>
<dbReference type="PANTHER" id="PTHR48094">
    <property type="entry name" value="PROTEIN/NUCLEIC ACID DEGLYCASE DJ-1-RELATED"/>
    <property type="match status" value="1"/>
</dbReference>
<dbReference type="Proteomes" id="UP000216021">
    <property type="component" value="Unassembled WGS sequence"/>
</dbReference>
<protein>
    <submittedName>
        <fullName evidence="2">DJ-1 family protein</fullName>
    </submittedName>
</protein>
<keyword evidence="3" id="KW-1185">Reference proteome</keyword>
<dbReference type="OrthoDB" id="9792284at2"/>
<comment type="caution">
    <text evidence="2">The sequence shown here is derived from an EMBL/GenBank/DDBJ whole genome shotgun (WGS) entry which is preliminary data.</text>
</comment>
<name>A0A1S8CEU0_9GAMM</name>
<dbReference type="InterPro" id="IPR029062">
    <property type="entry name" value="Class_I_gatase-like"/>
</dbReference>
<feature type="domain" description="DJ-1/PfpI" evidence="1">
    <location>
        <begin position="3"/>
        <end position="164"/>
    </location>
</feature>
<evidence type="ECO:0000313" key="2">
    <source>
        <dbReference type="EMBL" id="OMQ20240.1"/>
    </source>
</evidence>
<dbReference type="PANTHER" id="PTHR48094:SF12">
    <property type="entry name" value="PARKINSON DISEASE PROTEIN 7 HOMOLOG"/>
    <property type="match status" value="1"/>
</dbReference>
<dbReference type="SUPFAM" id="SSF52317">
    <property type="entry name" value="Class I glutamine amidotransferase-like"/>
    <property type="match status" value="1"/>
</dbReference>
<dbReference type="InterPro" id="IPR002818">
    <property type="entry name" value="DJ-1/PfpI"/>
</dbReference>
<dbReference type="CDD" id="cd03135">
    <property type="entry name" value="GATase1_DJ-1"/>
    <property type="match status" value="1"/>
</dbReference>
<dbReference type="Pfam" id="PF01965">
    <property type="entry name" value="DJ-1_PfpI"/>
    <property type="match status" value="1"/>
</dbReference>
<reference evidence="2 3" key="1">
    <citation type="submission" date="2016-11" db="EMBL/GenBank/DDBJ databases">
        <title>Rahnella oryzae sp. nov., isolated from rice root.</title>
        <authorList>
            <person name="Zhang X.-X."/>
            <person name="Zhang J."/>
        </authorList>
    </citation>
    <scope>NUCLEOTIDE SEQUENCE [LARGE SCALE GENOMIC DNA]</scope>
    <source>
        <strain evidence="2 3">J11-6</strain>
    </source>
</reference>
<dbReference type="InterPro" id="IPR050325">
    <property type="entry name" value="Prot/Nucl_acid_deglycase"/>
</dbReference>
<gene>
    <name evidence="2" type="ORF">BMI79_18830</name>
</gene>
<sequence length="196" mass="21847">MTKKVAVLLSEGFEEAEAVIVIDVLRRLKIDVELLSCQDRLELRSYNKMRMFADALLERRMDVLYDAVVIPGGPQATANMADNSMAVEFIRRHDEADKLICPQCSAAARVLAVNRLLQGRRYVCSGELHREVADGTYVAEKVVEDGNLISGKGPGAAFDFAFTVAYRLTGDYATTQEQAEHIYHENWQVPQQAVPA</sequence>
<dbReference type="AlphaFoldDB" id="A0A1S8CEU0"/>
<evidence type="ECO:0000313" key="3">
    <source>
        <dbReference type="Proteomes" id="UP000216021"/>
    </source>
</evidence>
<dbReference type="RefSeq" id="WP_076943753.1">
    <property type="nucleotide sequence ID" value="NZ_MOXD01000013.1"/>
</dbReference>
<dbReference type="Gene3D" id="3.40.50.880">
    <property type="match status" value="1"/>
</dbReference>
<evidence type="ECO:0000259" key="1">
    <source>
        <dbReference type="Pfam" id="PF01965"/>
    </source>
</evidence>
<organism evidence="2 3">
    <name type="scientific">Serratia oryzae</name>
    <dbReference type="NCBI Taxonomy" id="2034155"/>
    <lineage>
        <taxon>Bacteria</taxon>
        <taxon>Pseudomonadati</taxon>
        <taxon>Pseudomonadota</taxon>
        <taxon>Gammaproteobacteria</taxon>
        <taxon>Enterobacterales</taxon>
        <taxon>Yersiniaceae</taxon>
        <taxon>Serratia</taxon>
    </lineage>
</organism>
<dbReference type="STRING" id="2034155.BMI79_18830"/>
<proteinExistence type="predicted"/>
<dbReference type="EMBL" id="MOXD01000013">
    <property type="protein sequence ID" value="OMQ20240.1"/>
    <property type="molecule type" value="Genomic_DNA"/>
</dbReference>